<dbReference type="PANTHER" id="PTHR43739:SF5">
    <property type="entry name" value="EXO-ALPHA-SIALIDASE"/>
    <property type="match status" value="1"/>
</dbReference>
<evidence type="ECO:0000259" key="2">
    <source>
        <dbReference type="Pfam" id="PF18962"/>
    </source>
</evidence>
<protein>
    <recommendedName>
        <fullName evidence="2">Secretion system C-terminal sorting domain-containing protein</fullName>
    </recommendedName>
</protein>
<comment type="caution">
    <text evidence="3">The sequence shown here is derived from an EMBL/GenBank/DDBJ whole genome shotgun (WGS) entry which is preliminary data.</text>
</comment>
<evidence type="ECO:0000256" key="1">
    <source>
        <dbReference type="ARBA" id="ARBA00022729"/>
    </source>
</evidence>
<organism evidence="3 4">
    <name type="scientific">Sediminicola luteus</name>
    <dbReference type="NCBI Taxonomy" id="319238"/>
    <lineage>
        <taxon>Bacteria</taxon>
        <taxon>Pseudomonadati</taxon>
        <taxon>Bacteroidota</taxon>
        <taxon>Flavobacteriia</taxon>
        <taxon>Flavobacteriales</taxon>
        <taxon>Flavobacteriaceae</taxon>
        <taxon>Sediminicola</taxon>
    </lineage>
</organism>
<feature type="domain" description="Secretion system C-terminal sorting" evidence="2">
    <location>
        <begin position="1160"/>
        <end position="1227"/>
    </location>
</feature>
<dbReference type="EMBL" id="NBWU01000007">
    <property type="protein sequence ID" value="PCE62920.1"/>
    <property type="molecule type" value="Genomic_DNA"/>
</dbReference>
<keyword evidence="1" id="KW-0732">Signal</keyword>
<evidence type="ECO:0000313" key="3">
    <source>
        <dbReference type="EMBL" id="PCE62920.1"/>
    </source>
</evidence>
<accession>A0A2A4G4L6</accession>
<dbReference type="SUPFAM" id="SSF110296">
    <property type="entry name" value="Oligoxyloglucan reducing end-specific cellobiohydrolase"/>
    <property type="match status" value="2"/>
</dbReference>
<dbReference type="PANTHER" id="PTHR43739">
    <property type="entry name" value="XYLOGLUCANASE (EUROFUNG)"/>
    <property type="match status" value="1"/>
</dbReference>
<dbReference type="Gene3D" id="2.130.10.10">
    <property type="entry name" value="YVTN repeat-like/Quinoprotein amine dehydrogenase"/>
    <property type="match status" value="3"/>
</dbReference>
<dbReference type="Pfam" id="PF18962">
    <property type="entry name" value="Por_Secre_tail"/>
    <property type="match status" value="1"/>
</dbReference>
<dbReference type="CDD" id="cd15482">
    <property type="entry name" value="Sialidase_non-viral"/>
    <property type="match status" value="1"/>
</dbReference>
<dbReference type="InterPro" id="IPR026444">
    <property type="entry name" value="Secre_tail"/>
</dbReference>
<gene>
    <name evidence="3" type="ORF">B7P33_16730</name>
</gene>
<dbReference type="InterPro" id="IPR052025">
    <property type="entry name" value="Xyloglucanase_GH74"/>
</dbReference>
<evidence type="ECO:0000313" key="4">
    <source>
        <dbReference type="Proteomes" id="UP000219559"/>
    </source>
</evidence>
<dbReference type="NCBIfam" id="TIGR04183">
    <property type="entry name" value="Por_Secre_tail"/>
    <property type="match status" value="1"/>
</dbReference>
<dbReference type="InterPro" id="IPR015943">
    <property type="entry name" value="WD40/YVTN_repeat-like_dom_sf"/>
</dbReference>
<dbReference type="Proteomes" id="UP000219559">
    <property type="component" value="Unassembled WGS sequence"/>
</dbReference>
<reference evidence="3 4" key="1">
    <citation type="submission" date="2017-04" db="EMBL/GenBank/DDBJ databases">
        <title>A new member of the family Flavobacteriaceae isolated from ascidians.</title>
        <authorList>
            <person name="Chen L."/>
        </authorList>
    </citation>
    <scope>NUCLEOTIDE SEQUENCE [LARGE SCALE GENOMIC DNA]</scope>
    <source>
        <strain evidence="3 4">HQA918</strain>
    </source>
</reference>
<dbReference type="RefSeq" id="WP_097441031.1">
    <property type="nucleotide sequence ID" value="NZ_KZ300477.1"/>
</dbReference>
<dbReference type="AlphaFoldDB" id="A0A2A4G4L6"/>
<name>A0A2A4G4L6_9FLAO</name>
<keyword evidence="4" id="KW-1185">Reference proteome</keyword>
<dbReference type="GO" id="GO:0010411">
    <property type="term" value="P:xyloglucan metabolic process"/>
    <property type="evidence" value="ECO:0007669"/>
    <property type="project" value="TreeGrafter"/>
</dbReference>
<proteinExistence type="predicted"/>
<dbReference type="OrthoDB" id="9757947at2"/>
<sequence length="1235" mass="134376">MRTFLPKGILCLILTLGFLFVSPLSRAQKLQQTHNQNLQKGHALYKQSKIYDSKTGPVGVKPERVGDRAMDRWLHELEQTRDPQTQEIPVGIRELSANFSNKITERDASGDATAKTGSETEKRARFSYWKNRGPGNVGGRTRALALDRNNENIIFAGGVSGGLWRSTDKGESWKKVTKSYQSPSITAIVQDPRPGKHRIWYYASGERFGNSASAGGAFYAGSGIYKSYNNGRSWYRLRNSNDNDVTSFSALDLINSIAIHPDNGDLYAATFNGVQRSTDGGRNFEEVLASGFDVTTEVMITPEGVIYATVEANTDGTQGYYTSTDGENWTEISPDIPFVYGRTVMAYDPSNSNRVYFFAQNLVDADFPFLLRYDADAEEDAQWTNLSANLPVNIGGLAGNLNLQGDYNMLVRVSPHNPDLVFVGGTNLYRSTDGFTSPVGREGWIGGYTATANSYALYDNHHPDQHNMVFSPTDPEVAISSNDGGVQITGNLSDTTAVASVQWTSLNNKYVTTQPYAFSFDPSGKSDDLLAGFQDNGTWFTDSTSINKDWIEDFGGDGSYNAISDEGRTRYVSSQFGNLYRLNFDENGEFASFTKVTPAGASGFRFVAPFLLDPNNDNIMYMPAGNTMWRNNDLDAIPLFSTANASEGWVNMSQSAVPDGSITAMDVSKYPIANTLYYGTSAGAIFKMKNANIDDQEAVDISTGKGLPEGGFINNIYVDPTNDQRVFAVFSNYNIPSIFMSKNGGETWVDISGNLEENKDGTGNGPSVRWIAMNGNNDGYWAGTSTGLYFAWRLKGKKTRWYREPFRIGNAVVAQVKTRSDGFVAAAIHGNGLYSANFWVRERPEPRLSVERLLANALLPMNSDPVTVDISGVFAHSKGKPIDIKLTNSNPDLVMLTQDGDALTLTISPEMEGSAAIGLIATAGKEQVSEGFTVNVVEPAIYQQLDPIVSSAPSQLFGDFGALVSSADDFIVPNGSSWTVDRVTAFGGANNNPDFTEASVVIYADNGGAPGDIVYYSGAIAPTSDINDPNLALELPEAIDLASGTYWLSVFANLNFGPNATQWFWSTQERVVGNENAFNDPADLFGTGATSWTPISVAFGRVPSDFVFQIFGDVHGEAEEEEGGRTEVAMETPQSGVAQDPISPDVDNLVSISPKLTTSVWPNPSTAVFNFSVQQVEKTQLTAKVYSLGGQMVYRNDNVSSAESFSWNASGVPAGIYLVKISGQGVDRIFKIVKK</sequence>